<evidence type="ECO:0000259" key="3">
    <source>
        <dbReference type="PROSITE" id="PS50801"/>
    </source>
</evidence>
<evidence type="ECO:0000313" key="4">
    <source>
        <dbReference type="EMBL" id="SCF44823.1"/>
    </source>
</evidence>
<dbReference type="RefSeq" id="WP_088964190.1">
    <property type="nucleotide sequence ID" value="NZ_LT607410.1"/>
</dbReference>
<comment type="similarity">
    <text evidence="1 2">Belongs to the anti-sigma-factor antagonist family.</text>
</comment>
<evidence type="ECO:0000313" key="5">
    <source>
        <dbReference type="Proteomes" id="UP000198228"/>
    </source>
</evidence>
<name>A0A1C5AHZ4_9ACTN</name>
<dbReference type="GO" id="GO:0043856">
    <property type="term" value="F:anti-sigma factor antagonist activity"/>
    <property type="evidence" value="ECO:0007669"/>
    <property type="project" value="InterPro"/>
</dbReference>
<feature type="domain" description="STAS" evidence="3">
    <location>
        <begin position="30"/>
        <end position="121"/>
    </location>
</feature>
<reference evidence="4 5" key="1">
    <citation type="submission" date="2016-06" db="EMBL/GenBank/DDBJ databases">
        <authorList>
            <person name="Kjaerup R.B."/>
            <person name="Dalgaard T.S."/>
            <person name="Juul-Madsen H.R."/>
        </authorList>
    </citation>
    <scope>NUCLEOTIDE SEQUENCE [LARGE SCALE GENOMIC DNA]</scope>
    <source>
        <strain evidence="4 5">DSM 43821</strain>
    </source>
</reference>
<dbReference type="Gene3D" id="3.30.750.24">
    <property type="entry name" value="STAS domain"/>
    <property type="match status" value="1"/>
</dbReference>
<accession>A0A1C5AHZ4</accession>
<evidence type="ECO:0000256" key="2">
    <source>
        <dbReference type="RuleBase" id="RU003749"/>
    </source>
</evidence>
<dbReference type="Proteomes" id="UP000198228">
    <property type="component" value="Chromosome I"/>
</dbReference>
<dbReference type="SUPFAM" id="SSF52091">
    <property type="entry name" value="SpoIIaa-like"/>
    <property type="match status" value="1"/>
</dbReference>
<proteinExistence type="inferred from homology"/>
<dbReference type="CDD" id="cd07043">
    <property type="entry name" value="STAS_anti-anti-sigma_factors"/>
    <property type="match status" value="1"/>
</dbReference>
<dbReference type="PANTHER" id="PTHR33495">
    <property type="entry name" value="ANTI-SIGMA FACTOR ANTAGONIST TM_1081-RELATED-RELATED"/>
    <property type="match status" value="1"/>
</dbReference>
<dbReference type="InterPro" id="IPR058548">
    <property type="entry name" value="MlaB-like_STAS"/>
</dbReference>
<gene>
    <name evidence="4" type="ORF">GA0074696_6065</name>
</gene>
<dbReference type="AlphaFoldDB" id="A0A1C5AHZ4"/>
<organism evidence="4 5">
    <name type="scientific">Micromonospora purpureochromogenes</name>
    <dbReference type="NCBI Taxonomy" id="47872"/>
    <lineage>
        <taxon>Bacteria</taxon>
        <taxon>Bacillati</taxon>
        <taxon>Actinomycetota</taxon>
        <taxon>Actinomycetes</taxon>
        <taxon>Micromonosporales</taxon>
        <taxon>Micromonosporaceae</taxon>
        <taxon>Micromonospora</taxon>
    </lineage>
</organism>
<evidence type="ECO:0000256" key="1">
    <source>
        <dbReference type="ARBA" id="ARBA00009013"/>
    </source>
</evidence>
<dbReference type="EMBL" id="LT607410">
    <property type="protein sequence ID" value="SCF44823.1"/>
    <property type="molecule type" value="Genomic_DNA"/>
</dbReference>
<sequence length="121" mass="12536">MHTKPGQLLSTSVADLRITLTNIGGHLLRVSVAGEVDFATSDELRAALDAVLADLTGTPVEVDLAEVPFLDSSGVHALLDAYAGAADRDCRLVVANAQPVVRRVLEITGVLALLGLAPAGR</sequence>
<dbReference type="NCBIfam" id="TIGR00377">
    <property type="entry name" value="ant_ant_sig"/>
    <property type="match status" value="1"/>
</dbReference>
<dbReference type="InterPro" id="IPR003658">
    <property type="entry name" value="Anti-sigma_ant"/>
</dbReference>
<dbReference type="InterPro" id="IPR002645">
    <property type="entry name" value="STAS_dom"/>
</dbReference>
<protein>
    <recommendedName>
        <fullName evidence="2">Anti-sigma factor antagonist</fullName>
    </recommendedName>
</protein>
<dbReference type="InterPro" id="IPR036513">
    <property type="entry name" value="STAS_dom_sf"/>
</dbReference>
<dbReference type="PROSITE" id="PS50801">
    <property type="entry name" value="STAS"/>
    <property type="match status" value="1"/>
</dbReference>
<dbReference type="Pfam" id="PF13466">
    <property type="entry name" value="STAS_2"/>
    <property type="match status" value="1"/>
</dbReference>
<dbReference type="PANTHER" id="PTHR33495:SF2">
    <property type="entry name" value="ANTI-SIGMA FACTOR ANTAGONIST TM_1081-RELATED"/>
    <property type="match status" value="1"/>
</dbReference>